<accession>A0A8J3VE30</accession>
<feature type="domain" description="Endonuclease GajA/Old nuclease/RecF-like AAA" evidence="2">
    <location>
        <begin position="278"/>
        <end position="352"/>
    </location>
</feature>
<dbReference type="InterPro" id="IPR014592">
    <property type="entry name" value="P-loop_UCP034888"/>
</dbReference>
<dbReference type="RefSeq" id="WP_203906654.1">
    <property type="nucleotide sequence ID" value="NZ_BONY01000003.1"/>
</dbReference>
<evidence type="ECO:0000259" key="2">
    <source>
        <dbReference type="Pfam" id="PF13175"/>
    </source>
</evidence>
<proteinExistence type="predicted"/>
<dbReference type="Proteomes" id="UP000612899">
    <property type="component" value="Unassembled WGS sequence"/>
</dbReference>
<dbReference type="Gene3D" id="3.40.50.300">
    <property type="entry name" value="P-loop containing nucleotide triphosphate hydrolases"/>
    <property type="match status" value="1"/>
</dbReference>
<dbReference type="PANTHER" id="PTHR43581">
    <property type="entry name" value="ATP/GTP PHOSPHATASE"/>
    <property type="match status" value="1"/>
</dbReference>
<organism evidence="3 4">
    <name type="scientific">Rhizocola hellebori</name>
    <dbReference type="NCBI Taxonomy" id="1392758"/>
    <lineage>
        <taxon>Bacteria</taxon>
        <taxon>Bacillati</taxon>
        <taxon>Actinomycetota</taxon>
        <taxon>Actinomycetes</taxon>
        <taxon>Micromonosporales</taxon>
        <taxon>Micromonosporaceae</taxon>
        <taxon>Rhizocola</taxon>
    </lineage>
</organism>
<feature type="domain" description="DUF3696" evidence="1">
    <location>
        <begin position="366"/>
        <end position="410"/>
    </location>
</feature>
<dbReference type="Pfam" id="PF12476">
    <property type="entry name" value="DUF3696"/>
    <property type="match status" value="1"/>
</dbReference>
<dbReference type="Pfam" id="PF13175">
    <property type="entry name" value="AAA_15"/>
    <property type="match status" value="2"/>
</dbReference>
<dbReference type="EMBL" id="BONY01000003">
    <property type="protein sequence ID" value="GIH02728.1"/>
    <property type="molecule type" value="Genomic_DNA"/>
</dbReference>
<name>A0A8J3VE30_9ACTN</name>
<reference evidence="3" key="1">
    <citation type="submission" date="2021-01" db="EMBL/GenBank/DDBJ databases">
        <title>Whole genome shotgun sequence of Rhizocola hellebori NBRC 109834.</title>
        <authorList>
            <person name="Komaki H."/>
            <person name="Tamura T."/>
        </authorList>
    </citation>
    <scope>NUCLEOTIDE SEQUENCE</scope>
    <source>
        <strain evidence="3">NBRC 109834</strain>
    </source>
</reference>
<dbReference type="InterPro" id="IPR022532">
    <property type="entry name" value="DUF3696"/>
</dbReference>
<evidence type="ECO:0000259" key="1">
    <source>
        <dbReference type="Pfam" id="PF12476"/>
    </source>
</evidence>
<dbReference type="InterPro" id="IPR027417">
    <property type="entry name" value="P-loop_NTPase"/>
</dbReference>
<dbReference type="InterPro" id="IPR041685">
    <property type="entry name" value="AAA_GajA/Old/RecF-like"/>
</dbReference>
<feature type="domain" description="Endonuclease GajA/Old nuclease/RecF-like AAA" evidence="2">
    <location>
        <begin position="1"/>
        <end position="45"/>
    </location>
</feature>
<dbReference type="PANTHER" id="PTHR43581:SF2">
    <property type="entry name" value="EXCINUCLEASE ATPASE SUBUNIT"/>
    <property type="match status" value="1"/>
</dbReference>
<sequence>MLTRLAFNNFRCFKDRQELDLRPVTVVLGKNNSGKSAFTRAAMVFQTGFATDTTEARRAPMDLDRLGHESVASFTDLVYRHSPHGHINVQILLNDNRVRSIEAQIQNIDGERRQVVSKLLLELSFGIWELVWSHKGSEYQQKWTAHDGGSRIDHGIVEFQGLVPKYLPPVLQPGRESSFELARHCTSAYGRIRYLSPFREPVRREHYLPVGTPETVGDHGQHFAAVLAHDQVRGGGRVRQRVNELMYEVLPDWSLEEMPDGRLFTTVLQSRVDPHLVVNIADTGSGVVQLLPMLVQQALDDVSGQKEPTLYIVEEPELHLHPAAHAQLADLYLRAAKTTGNRFLIETHSESLLLRLRRRIAEELASPDDVGVYFVEHDGRTASARRIFIDESGMLSFWPDGVFTEDFEEVRALTQAQMRRSASRVG</sequence>
<keyword evidence="4" id="KW-1185">Reference proteome</keyword>
<evidence type="ECO:0000313" key="4">
    <source>
        <dbReference type="Proteomes" id="UP000612899"/>
    </source>
</evidence>
<dbReference type="SUPFAM" id="SSF52540">
    <property type="entry name" value="P-loop containing nucleoside triphosphate hydrolases"/>
    <property type="match status" value="1"/>
</dbReference>
<dbReference type="PIRSF" id="PIRSF034888">
    <property type="entry name" value="P-loop_UCP034888"/>
    <property type="match status" value="1"/>
</dbReference>
<dbReference type="AlphaFoldDB" id="A0A8J3VE30"/>
<comment type="caution">
    <text evidence="3">The sequence shown here is derived from an EMBL/GenBank/DDBJ whole genome shotgun (WGS) entry which is preliminary data.</text>
</comment>
<evidence type="ECO:0000313" key="3">
    <source>
        <dbReference type="EMBL" id="GIH02728.1"/>
    </source>
</evidence>
<gene>
    <name evidence="3" type="ORF">Rhe02_07950</name>
</gene>
<protein>
    <recommendedName>
        <fullName evidence="5">DUF3696 domain-containing protein</fullName>
    </recommendedName>
</protein>
<evidence type="ECO:0008006" key="5">
    <source>
        <dbReference type="Google" id="ProtNLM"/>
    </source>
</evidence>
<dbReference type="InterPro" id="IPR051396">
    <property type="entry name" value="Bact_Antivir_Def_Nuclease"/>
</dbReference>